<dbReference type="EMBL" id="PQXK01000154">
    <property type="protein sequence ID" value="TGO35554.1"/>
    <property type="molecule type" value="Genomic_DNA"/>
</dbReference>
<keyword evidence="2" id="KW-1185">Reference proteome</keyword>
<accession>A0A4Z1GEX1</accession>
<reference evidence="1 2" key="1">
    <citation type="submission" date="2017-12" db="EMBL/GenBank/DDBJ databases">
        <title>Comparative genomics of Botrytis spp.</title>
        <authorList>
            <person name="Valero-Jimenez C.A."/>
            <person name="Tapia P."/>
            <person name="Veloso J."/>
            <person name="Silva-Moreno E."/>
            <person name="Staats M."/>
            <person name="Valdes J.H."/>
            <person name="Van Kan J.A.L."/>
        </authorList>
    </citation>
    <scope>NUCLEOTIDE SEQUENCE [LARGE SCALE GENOMIC DNA]</scope>
    <source>
        <strain evidence="1 2">Bh0001</strain>
    </source>
</reference>
<sequence length="65" mass="7147">MPIHHPLHAARLPLSTSTTTNDFYHLDTRTAQISLQPAARRARQEWQTAIIDTSIGVDIIAGNVG</sequence>
<dbReference type="AlphaFoldDB" id="A0A4Z1GEX1"/>
<evidence type="ECO:0000313" key="2">
    <source>
        <dbReference type="Proteomes" id="UP000297814"/>
    </source>
</evidence>
<evidence type="ECO:0000313" key="1">
    <source>
        <dbReference type="EMBL" id="TGO35554.1"/>
    </source>
</evidence>
<dbReference type="Proteomes" id="UP000297814">
    <property type="component" value="Unassembled WGS sequence"/>
</dbReference>
<proteinExistence type="predicted"/>
<comment type="caution">
    <text evidence="1">The sequence shown here is derived from an EMBL/GenBank/DDBJ whole genome shotgun (WGS) entry which is preliminary data.</text>
</comment>
<protein>
    <submittedName>
        <fullName evidence="1">Uncharacterized protein</fullName>
    </submittedName>
</protein>
<gene>
    <name evidence="1" type="ORF">BHYA_0154g00160</name>
</gene>
<organism evidence="1 2">
    <name type="scientific">Botrytis hyacinthi</name>
    <dbReference type="NCBI Taxonomy" id="278943"/>
    <lineage>
        <taxon>Eukaryota</taxon>
        <taxon>Fungi</taxon>
        <taxon>Dikarya</taxon>
        <taxon>Ascomycota</taxon>
        <taxon>Pezizomycotina</taxon>
        <taxon>Leotiomycetes</taxon>
        <taxon>Helotiales</taxon>
        <taxon>Sclerotiniaceae</taxon>
        <taxon>Botrytis</taxon>
    </lineage>
</organism>
<name>A0A4Z1GEX1_9HELO</name>